<keyword evidence="21" id="KW-1185">Reference proteome</keyword>
<dbReference type="Proteomes" id="UP000246991">
    <property type="component" value="Unassembled WGS sequence"/>
</dbReference>
<evidence type="ECO:0000256" key="1">
    <source>
        <dbReference type="ARBA" id="ARBA00004477"/>
    </source>
</evidence>
<keyword evidence="11 18" id="KW-0443">Lipid metabolism</keyword>
<keyword evidence="3 18" id="KW-0444">Lipid biosynthesis</keyword>
<evidence type="ECO:0000256" key="2">
    <source>
        <dbReference type="ARBA" id="ARBA00005402"/>
    </source>
</evidence>
<evidence type="ECO:0000256" key="15">
    <source>
        <dbReference type="ARBA" id="ARBA00029435"/>
    </source>
</evidence>
<keyword evidence="12 18" id="KW-0472">Membrane</keyword>
<organism evidence="20 21">
    <name type="scientific">Tuber magnatum</name>
    <name type="common">white Piedmont truffle</name>
    <dbReference type="NCBI Taxonomy" id="42249"/>
    <lineage>
        <taxon>Eukaryota</taxon>
        <taxon>Fungi</taxon>
        <taxon>Dikarya</taxon>
        <taxon>Ascomycota</taxon>
        <taxon>Pezizomycotina</taxon>
        <taxon>Pezizomycetes</taxon>
        <taxon>Pezizales</taxon>
        <taxon>Tuberaceae</taxon>
        <taxon>Tuber</taxon>
    </lineage>
</organism>
<protein>
    <recommendedName>
        <fullName evidence="16 18">Delta(24(24(1)))-sterol reductase</fullName>
        <ecNumber evidence="16 18">1.3.1.71</ecNumber>
    </recommendedName>
    <alternativeName>
        <fullName evidence="18">C-24(28) sterol reductase</fullName>
    </alternativeName>
    <alternativeName>
        <fullName evidence="18">Sterol Delta(24(28))-reductase</fullName>
    </alternativeName>
</protein>
<evidence type="ECO:0000313" key="21">
    <source>
        <dbReference type="Proteomes" id="UP000246991"/>
    </source>
</evidence>
<name>A0A317SK96_9PEZI</name>
<dbReference type="InterPro" id="IPR018083">
    <property type="entry name" value="Sterol_reductase_CS"/>
</dbReference>
<reference evidence="20 21" key="1">
    <citation type="submission" date="2018-03" db="EMBL/GenBank/DDBJ databases">
        <title>Genomes of Pezizomycetes fungi and the evolution of truffles.</title>
        <authorList>
            <person name="Murat C."/>
            <person name="Payen T."/>
            <person name="Noel B."/>
            <person name="Kuo A."/>
            <person name="Martin F.M."/>
        </authorList>
    </citation>
    <scope>NUCLEOTIDE SEQUENCE [LARGE SCALE GENOMIC DNA]</scope>
    <source>
        <strain evidence="20">091103-1</strain>
    </source>
</reference>
<evidence type="ECO:0000256" key="12">
    <source>
        <dbReference type="ARBA" id="ARBA00023136"/>
    </source>
</evidence>
<accession>A0A317SK96</accession>
<dbReference type="InterPro" id="IPR001171">
    <property type="entry name" value="ERG24_DHCR-like"/>
</dbReference>
<feature type="compositionally biased region" description="Low complexity" evidence="19">
    <location>
        <begin position="13"/>
        <end position="23"/>
    </location>
</feature>
<dbReference type="STRING" id="42249.A0A317SK96"/>
<dbReference type="EMBL" id="PYWC01000056">
    <property type="protein sequence ID" value="PWW74852.1"/>
    <property type="molecule type" value="Genomic_DNA"/>
</dbReference>
<evidence type="ECO:0000256" key="11">
    <source>
        <dbReference type="ARBA" id="ARBA00023098"/>
    </source>
</evidence>
<comment type="similarity">
    <text evidence="2 18">Belongs to the ERG4/ERG24 family.</text>
</comment>
<keyword evidence="9 18" id="KW-0560">Oxidoreductase</keyword>
<feature type="transmembrane region" description="Helical" evidence="18">
    <location>
        <begin position="340"/>
        <end position="362"/>
    </location>
</feature>
<feature type="transmembrane region" description="Helical" evidence="18">
    <location>
        <begin position="119"/>
        <end position="140"/>
    </location>
</feature>
<evidence type="ECO:0000256" key="4">
    <source>
        <dbReference type="ARBA" id="ARBA00022692"/>
    </source>
</evidence>
<evidence type="ECO:0000256" key="17">
    <source>
        <dbReference type="ARBA" id="ARBA00048918"/>
    </source>
</evidence>
<evidence type="ECO:0000256" key="3">
    <source>
        <dbReference type="ARBA" id="ARBA00022516"/>
    </source>
</evidence>
<evidence type="ECO:0000256" key="5">
    <source>
        <dbReference type="ARBA" id="ARBA00022824"/>
    </source>
</evidence>
<keyword evidence="13 18" id="KW-1207">Sterol metabolism</keyword>
<evidence type="ECO:0000256" key="14">
    <source>
        <dbReference type="ARBA" id="ARBA00023221"/>
    </source>
</evidence>
<gene>
    <name evidence="20" type="ORF">C7212DRAFT_298017</name>
</gene>
<dbReference type="GO" id="GO:0005789">
    <property type="term" value="C:endoplasmic reticulum membrane"/>
    <property type="evidence" value="ECO:0007669"/>
    <property type="project" value="UniProtKB-SubCell"/>
</dbReference>
<dbReference type="PANTHER" id="PTHR21257:SF31">
    <property type="entry name" value="DELTA(24(24(1)))-STEROL REDUCTASE ERG4"/>
    <property type="match status" value="1"/>
</dbReference>
<keyword evidence="10 18" id="KW-0756">Sterol biosynthesis</keyword>
<keyword evidence="14 18" id="KW-0753">Steroid metabolism</keyword>
<evidence type="ECO:0000256" key="9">
    <source>
        <dbReference type="ARBA" id="ARBA00023002"/>
    </source>
</evidence>
<comment type="caution">
    <text evidence="20">The sequence shown here is derived from an EMBL/GenBank/DDBJ whole genome shotgun (WGS) entry which is preliminary data.</text>
</comment>
<proteinExistence type="inferred from homology"/>
<feature type="transmembrane region" description="Helical" evidence="18">
    <location>
        <begin position="310"/>
        <end position="334"/>
    </location>
</feature>
<evidence type="ECO:0000256" key="6">
    <source>
        <dbReference type="ARBA" id="ARBA00022857"/>
    </source>
</evidence>
<feature type="transmembrane region" description="Helical" evidence="18">
    <location>
        <begin position="56"/>
        <end position="77"/>
    </location>
</feature>
<feature type="region of interest" description="Disordered" evidence="19">
    <location>
        <begin position="1"/>
        <end position="28"/>
    </location>
</feature>
<evidence type="ECO:0000313" key="20">
    <source>
        <dbReference type="EMBL" id="PWW74852.1"/>
    </source>
</evidence>
<comment type="pathway">
    <text evidence="15 18">Steroid metabolism; ergosterol biosynthesis.</text>
</comment>
<dbReference type="EC" id="1.3.1.71" evidence="16 18"/>
<dbReference type="GO" id="GO:0000246">
    <property type="term" value="F:Delta24(24-1) sterol reductase activity"/>
    <property type="evidence" value="ECO:0007669"/>
    <property type="project" value="UniProtKB-EC"/>
</dbReference>
<keyword evidence="4 18" id="KW-0812">Transmembrane</keyword>
<evidence type="ECO:0000256" key="7">
    <source>
        <dbReference type="ARBA" id="ARBA00022955"/>
    </source>
</evidence>
<sequence length="489" mass="56353">MEVRSRGKSCGENGSTNGSTNGSAIPKELVGSDTAARDNLKMGHDHRVDNSGEFEFGGVWGTGLVMVFFPLLMWYMWVGQVYYNSQFPMPEKGEAIGDFAAKVVELAYECSYPTRKAWLVYWGFLAYQSLLYVTLPGVWAKGNPIPHRNNLRLDYFCNAIWAFYFTIATVIVFHVTRILPITFLVDEFGSLLSVGILSGILVSFIGYFSAIHRGAQHRMTGRFVYDFFMGAELNPRIFGLMDLKMFFEIRLPWFILFLVSCAAAVKQYETLGYVTPQVAFFLLAHWLYTNACCKGEELVVTTWDMSHEKWGYMLIFWNMAGVPLTYCHGVLYLVRHDPSVYRWPAGVNIFLYVFLLCAYYIFDTCNSQKNRFRQMENGTLVVRKTFPQLPWQTLKNPKFIKCKNGGTLLTSGWYGLARKVHYTADFCQLTSWGLICGFASPLPWFLPAFFMTMILHRAWRDTERCAKKYGADWEEYKRQVPYLFIPYVI</sequence>
<keyword evidence="5" id="KW-0256">Endoplasmic reticulum</keyword>
<keyword evidence="6" id="KW-0521">NADP</keyword>
<dbReference type="PANTHER" id="PTHR21257">
    <property type="entry name" value="DELTA(14)-STEROL REDUCTASE"/>
    <property type="match status" value="1"/>
</dbReference>
<evidence type="ECO:0000256" key="19">
    <source>
        <dbReference type="SAM" id="MobiDB-lite"/>
    </source>
</evidence>
<dbReference type="PROSITE" id="PS01017">
    <property type="entry name" value="STEROL_REDUCT_1"/>
    <property type="match status" value="1"/>
</dbReference>
<comment type="catalytic activity">
    <reaction evidence="17">
        <text>ergosterol + NADP(+) = ergosta-5,7,22,24(28)-tetraen-3beta-ol + NADPH + H(+)</text>
        <dbReference type="Rhea" id="RHEA:18501"/>
        <dbReference type="ChEBI" id="CHEBI:15378"/>
        <dbReference type="ChEBI" id="CHEBI:16933"/>
        <dbReference type="ChEBI" id="CHEBI:18249"/>
        <dbReference type="ChEBI" id="CHEBI:57783"/>
        <dbReference type="ChEBI" id="CHEBI:58349"/>
        <dbReference type="EC" id="1.3.1.71"/>
    </reaction>
    <physiologicalReaction direction="right-to-left" evidence="17">
        <dbReference type="Rhea" id="RHEA:18503"/>
    </physiologicalReaction>
</comment>
<evidence type="ECO:0000256" key="16">
    <source>
        <dbReference type="ARBA" id="ARBA00038892"/>
    </source>
</evidence>
<feature type="transmembrane region" description="Helical" evidence="18">
    <location>
        <begin position="245"/>
        <end position="265"/>
    </location>
</feature>
<evidence type="ECO:0000256" key="18">
    <source>
        <dbReference type="RuleBase" id="RU369120"/>
    </source>
</evidence>
<dbReference type="FunFam" id="1.20.120.1630:FF:000003">
    <property type="entry name" value="C-24(28) sterol reductase"/>
    <property type="match status" value="1"/>
</dbReference>
<evidence type="ECO:0000256" key="13">
    <source>
        <dbReference type="ARBA" id="ARBA00023166"/>
    </source>
</evidence>
<dbReference type="OrthoDB" id="5326588at2759"/>
<dbReference type="PROSITE" id="PS01018">
    <property type="entry name" value="STEROL_REDUCT_2"/>
    <property type="match status" value="1"/>
</dbReference>
<dbReference type="Gene3D" id="1.20.120.1630">
    <property type="match status" value="1"/>
</dbReference>
<comment type="subcellular location">
    <subcellularLocation>
        <location evidence="1">Endoplasmic reticulum membrane</location>
        <topology evidence="1">Multi-pass membrane protein</topology>
    </subcellularLocation>
</comment>
<evidence type="ECO:0000256" key="10">
    <source>
        <dbReference type="ARBA" id="ARBA00023011"/>
    </source>
</evidence>
<dbReference type="GO" id="GO:0006696">
    <property type="term" value="P:ergosterol biosynthetic process"/>
    <property type="evidence" value="ECO:0007669"/>
    <property type="project" value="TreeGrafter"/>
</dbReference>
<keyword evidence="7 18" id="KW-0752">Steroid biosynthesis</keyword>
<feature type="transmembrane region" description="Helical" evidence="18">
    <location>
        <begin position="191"/>
        <end position="210"/>
    </location>
</feature>
<evidence type="ECO:0000256" key="8">
    <source>
        <dbReference type="ARBA" id="ARBA00022989"/>
    </source>
</evidence>
<dbReference type="Pfam" id="PF01222">
    <property type="entry name" value="ERG4_ERG24"/>
    <property type="match status" value="1"/>
</dbReference>
<feature type="transmembrane region" description="Helical" evidence="18">
    <location>
        <begin position="161"/>
        <end position="185"/>
    </location>
</feature>
<keyword evidence="8 18" id="KW-1133">Transmembrane helix</keyword>
<dbReference type="AlphaFoldDB" id="A0A317SK96"/>